<evidence type="ECO:0000313" key="3">
    <source>
        <dbReference type="Proteomes" id="UP000029738"/>
    </source>
</evidence>
<dbReference type="EMBL" id="JHEG04000001">
    <property type="protein sequence ID" value="KAF3885432.1"/>
    <property type="molecule type" value="Genomic_DNA"/>
</dbReference>
<evidence type="ECO:0000313" key="2">
    <source>
        <dbReference type="EMBL" id="KAF3885432.1"/>
    </source>
</evidence>
<gene>
    <name evidence="2" type="ORF">DA73_0400008155</name>
</gene>
<comment type="caution">
    <text evidence="2">The sequence shown here is derived from an EMBL/GenBank/DDBJ whole genome shotgun (WGS) entry which is preliminary data.</text>
</comment>
<keyword evidence="1" id="KW-1133">Transmembrane helix</keyword>
<dbReference type="Proteomes" id="UP000029738">
    <property type="component" value="Unassembled WGS sequence"/>
</dbReference>
<dbReference type="Pfam" id="PF11196">
    <property type="entry name" value="DUF2834"/>
    <property type="match status" value="1"/>
</dbReference>
<keyword evidence="1" id="KW-0472">Membrane</keyword>
<dbReference type="OrthoDB" id="2619901at2"/>
<dbReference type="RefSeq" id="WP_050046285.1">
    <property type="nucleotide sequence ID" value="NZ_JHEG04000001.1"/>
</dbReference>
<sequence length="121" mass="13888">MVKSMDISTKNSFNLMKPLYLLLTIVGLMVPWYWLLQDPSALLSPTLFLQKAFANNITIELMGDLLIAASAFFCFAWIELKRLGISRLWILLYIGLTFGIGLSCALPFFLYWREQSLEDNN</sequence>
<accession>A0A8S9T1J8</accession>
<name>A0A8S9T1J8_9CYAN</name>
<feature type="transmembrane region" description="Helical" evidence="1">
    <location>
        <begin position="57"/>
        <end position="78"/>
    </location>
</feature>
<feature type="transmembrane region" description="Helical" evidence="1">
    <location>
        <begin position="20"/>
        <end position="37"/>
    </location>
</feature>
<organism evidence="2 3">
    <name type="scientific">Tolypothrix bouteillei VB521301</name>
    <dbReference type="NCBI Taxonomy" id="1479485"/>
    <lineage>
        <taxon>Bacteria</taxon>
        <taxon>Bacillati</taxon>
        <taxon>Cyanobacteriota</taxon>
        <taxon>Cyanophyceae</taxon>
        <taxon>Nostocales</taxon>
        <taxon>Tolypothrichaceae</taxon>
        <taxon>Tolypothrix</taxon>
    </lineage>
</organism>
<keyword evidence="3" id="KW-1185">Reference proteome</keyword>
<keyword evidence="1" id="KW-0812">Transmembrane</keyword>
<reference evidence="2" key="2">
    <citation type="submission" date="2019-11" db="EMBL/GenBank/DDBJ databases">
        <title>Improved Assembly of Tolypothrix boutellei genome.</title>
        <authorList>
            <person name="Sarangi A.N."/>
            <person name="Mukherjee M."/>
            <person name="Ghosh S."/>
            <person name="Singh D."/>
            <person name="Das A."/>
            <person name="Kant S."/>
            <person name="Prusty A."/>
            <person name="Tripathy S."/>
        </authorList>
    </citation>
    <scope>NUCLEOTIDE SEQUENCE</scope>
    <source>
        <strain evidence="2">VB521301</strain>
    </source>
</reference>
<dbReference type="AlphaFoldDB" id="A0A8S9T1J8"/>
<protein>
    <submittedName>
        <fullName evidence="2">DUF2834 domain-containing protein</fullName>
    </submittedName>
</protein>
<feature type="transmembrane region" description="Helical" evidence="1">
    <location>
        <begin position="90"/>
        <end position="112"/>
    </location>
</feature>
<dbReference type="InterPro" id="IPR021362">
    <property type="entry name" value="DUF2834"/>
</dbReference>
<proteinExistence type="predicted"/>
<reference evidence="2" key="1">
    <citation type="journal article" date="2015" name="Genome Announc.">
        <title>Draft Genome Sequence of Tolypothrix boutellei Strain VB521301.</title>
        <authorList>
            <person name="Chandrababunaidu M.M."/>
            <person name="Singh D."/>
            <person name="Sen D."/>
            <person name="Bhan S."/>
            <person name="Das S."/>
            <person name="Gupta A."/>
            <person name="Adhikary S.P."/>
            <person name="Tripathy S."/>
        </authorList>
    </citation>
    <scope>NUCLEOTIDE SEQUENCE</scope>
    <source>
        <strain evidence="2">VB521301</strain>
    </source>
</reference>
<evidence type="ECO:0000256" key="1">
    <source>
        <dbReference type="SAM" id="Phobius"/>
    </source>
</evidence>